<name>A0AAD7PFL9_QUISA</name>
<dbReference type="GO" id="GO:0009507">
    <property type="term" value="C:chloroplast"/>
    <property type="evidence" value="ECO:0007669"/>
    <property type="project" value="TreeGrafter"/>
</dbReference>
<gene>
    <name evidence="3" type="ORF">O6P43_024859</name>
</gene>
<feature type="compositionally biased region" description="Basic residues" evidence="1">
    <location>
        <begin position="78"/>
        <end position="88"/>
    </location>
</feature>
<dbReference type="PANTHER" id="PTHR36347:SF1">
    <property type="entry name" value="EXPRESSED PROTEIN"/>
    <property type="match status" value="1"/>
</dbReference>
<evidence type="ECO:0000313" key="3">
    <source>
        <dbReference type="EMBL" id="KAJ7953114.1"/>
    </source>
</evidence>
<evidence type="ECO:0000313" key="4">
    <source>
        <dbReference type="Proteomes" id="UP001163823"/>
    </source>
</evidence>
<protein>
    <submittedName>
        <fullName evidence="3">Monofunctional biosynthetic peptidoglycan transglycosylase</fullName>
    </submittedName>
</protein>
<evidence type="ECO:0000256" key="2">
    <source>
        <dbReference type="SAM" id="Phobius"/>
    </source>
</evidence>
<dbReference type="KEGG" id="qsa:O6P43_024859"/>
<reference evidence="3" key="1">
    <citation type="journal article" date="2023" name="Science">
        <title>Elucidation of the pathway for biosynthesis of saponin adjuvants from the soapbark tree.</title>
        <authorList>
            <person name="Reed J."/>
            <person name="Orme A."/>
            <person name="El-Demerdash A."/>
            <person name="Owen C."/>
            <person name="Martin L.B.B."/>
            <person name="Misra R.C."/>
            <person name="Kikuchi S."/>
            <person name="Rejzek M."/>
            <person name="Martin A.C."/>
            <person name="Harkess A."/>
            <person name="Leebens-Mack J."/>
            <person name="Louveau T."/>
            <person name="Stephenson M.J."/>
            <person name="Osbourn A."/>
        </authorList>
    </citation>
    <scope>NUCLEOTIDE SEQUENCE</scope>
    <source>
        <strain evidence="3">S10</strain>
    </source>
</reference>
<feature type="compositionally biased region" description="Low complexity" evidence="1">
    <location>
        <begin position="43"/>
        <end position="59"/>
    </location>
</feature>
<dbReference type="EMBL" id="JARAOO010000010">
    <property type="protein sequence ID" value="KAJ7953114.1"/>
    <property type="molecule type" value="Genomic_DNA"/>
</dbReference>
<feature type="region of interest" description="Disordered" evidence="1">
    <location>
        <begin position="1"/>
        <end position="20"/>
    </location>
</feature>
<proteinExistence type="predicted"/>
<feature type="transmembrane region" description="Helical" evidence="2">
    <location>
        <begin position="137"/>
        <end position="155"/>
    </location>
</feature>
<dbReference type="Proteomes" id="UP001163823">
    <property type="component" value="Chromosome 10"/>
</dbReference>
<feature type="compositionally biased region" description="Pro residues" evidence="1">
    <location>
        <begin position="60"/>
        <end position="70"/>
    </location>
</feature>
<comment type="caution">
    <text evidence="3">The sequence shown here is derived from an EMBL/GenBank/DDBJ whole genome shotgun (WGS) entry which is preliminary data.</text>
</comment>
<keyword evidence="2" id="KW-0812">Transmembrane</keyword>
<accession>A0AAD7PFL9</accession>
<feature type="compositionally biased region" description="Polar residues" evidence="1">
    <location>
        <begin position="97"/>
        <end position="107"/>
    </location>
</feature>
<sequence length="179" mass="19872">MEANSLTSKPPALISLTKPSIPTTSQNQVFLWHRQRFHGISTISCTSSSSDSSNTSSNSAPPPTVQPPKVSPETVGVRFRRRSRRRSKQQKEDGAAASSSAKTSNPTPKKWEDMNFTEKAIELYMGEKGALFWLNKFAYASIFITIGAWILFRFVGPSLNLYQLDTPPLSPSNMFKEPS</sequence>
<evidence type="ECO:0000256" key="1">
    <source>
        <dbReference type="SAM" id="MobiDB-lite"/>
    </source>
</evidence>
<keyword evidence="2" id="KW-0472">Membrane</keyword>
<organism evidence="3 4">
    <name type="scientific">Quillaja saponaria</name>
    <name type="common">Soap bark tree</name>
    <dbReference type="NCBI Taxonomy" id="32244"/>
    <lineage>
        <taxon>Eukaryota</taxon>
        <taxon>Viridiplantae</taxon>
        <taxon>Streptophyta</taxon>
        <taxon>Embryophyta</taxon>
        <taxon>Tracheophyta</taxon>
        <taxon>Spermatophyta</taxon>
        <taxon>Magnoliopsida</taxon>
        <taxon>eudicotyledons</taxon>
        <taxon>Gunneridae</taxon>
        <taxon>Pentapetalae</taxon>
        <taxon>rosids</taxon>
        <taxon>fabids</taxon>
        <taxon>Fabales</taxon>
        <taxon>Quillajaceae</taxon>
        <taxon>Quillaja</taxon>
    </lineage>
</organism>
<feature type="region of interest" description="Disordered" evidence="1">
    <location>
        <begin position="43"/>
        <end position="111"/>
    </location>
</feature>
<dbReference type="AlphaFoldDB" id="A0AAD7PFL9"/>
<keyword evidence="4" id="KW-1185">Reference proteome</keyword>
<dbReference type="PANTHER" id="PTHR36347">
    <property type="entry name" value="EXPRESSED PROTEIN"/>
    <property type="match status" value="1"/>
</dbReference>
<keyword evidence="2" id="KW-1133">Transmembrane helix</keyword>